<dbReference type="Proteomes" id="UP001305779">
    <property type="component" value="Unassembled WGS sequence"/>
</dbReference>
<comment type="caution">
    <text evidence="7">The sequence shown here is derived from an EMBL/GenBank/DDBJ whole genome shotgun (WGS) entry which is preliminary data.</text>
</comment>
<keyword evidence="8" id="KW-1185">Reference proteome</keyword>
<feature type="compositionally biased region" description="Basic residues" evidence="5">
    <location>
        <begin position="237"/>
        <end position="251"/>
    </location>
</feature>
<reference evidence="7 8" key="1">
    <citation type="journal article" date="2023" name="G3 (Bethesda)">
        <title>A chromosome-level genome assembly of Zasmidium syzygii isolated from banana leaves.</title>
        <authorList>
            <person name="van Westerhoven A.C."/>
            <person name="Mehrabi R."/>
            <person name="Talebi R."/>
            <person name="Steentjes M.B.F."/>
            <person name="Corcolon B."/>
            <person name="Chong P.A."/>
            <person name="Kema G.H.J."/>
            <person name="Seidl M.F."/>
        </authorList>
    </citation>
    <scope>NUCLEOTIDE SEQUENCE [LARGE SCALE GENOMIC DNA]</scope>
    <source>
        <strain evidence="7 8">P124</strain>
    </source>
</reference>
<feature type="region of interest" description="Disordered" evidence="5">
    <location>
        <begin position="326"/>
        <end position="357"/>
    </location>
</feature>
<feature type="region of interest" description="Disordered" evidence="5">
    <location>
        <begin position="109"/>
        <end position="159"/>
    </location>
</feature>
<dbReference type="InterPro" id="IPR038765">
    <property type="entry name" value="Papain-like_cys_pep_sf"/>
</dbReference>
<feature type="domain" description="Ubiquitin-like protease family profile" evidence="6">
    <location>
        <begin position="450"/>
        <end position="627"/>
    </location>
</feature>
<feature type="compositionally biased region" description="Basic and acidic residues" evidence="5">
    <location>
        <begin position="340"/>
        <end position="357"/>
    </location>
</feature>
<dbReference type="PANTHER" id="PTHR12606:SF141">
    <property type="entry name" value="GH15225P-RELATED"/>
    <property type="match status" value="1"/>
</dbReference>
<dbReference type="SUPFAM" id="SSF54001">
    <property type="entry name" value="Cysteine proteinases"/>
    <property type="match status" value="1"/>
</dbReference>
<dbReference type="PROSITE" id="PS50600">
    <property type="entry name" value="ULP_PROTEASE"/>
    <property type="match status" value="1"/>
</dbReference>
<feature type="region of interest" description="Disordered" evidence="5">
    <location>
        <begin position="371"/>
        <end position="415"/>
    </location>
</feature>
<feature type="compositionally biased region" description="Polar residues" evidence="5">
    <location>
        <begin position="371"/>
        <end position="388"/>
    </location>
</feature>
<feature type="compositionally biased region" description="Basic and acidic residues" evidence="5">
    <location>
        <begin position="298"/>
        <end position="311"/>
    </location>
</feature>
<sequence>MPLIDPGDSNGDIMMTNTPKGWYKQTTTPRPVNTANYSLQERVRSRIPTHVSDYTQADHSLKRFSPPRDEIQFRADRILGSKNVYSDREAIMGISTTDTDSKRRAVTCAPSPQAEAGDMPGISTISTDTKRDAAGGAPSSEKNAWDINENQPRTPKQDQKAVGDLLIQRARSLQENWSADKAALEKLAEKDQMIVKLAKRLFNNRQLLANNNKTLGKLVRHNKELVAQQKKQDASHQKKVKQSAGQHTKKQLAKEPKRDVSHQVQAKQSTGEELQKPKTLPQDGEIKPSLQIKPKQSAAEEHQRPETHPQDGDLLAFLEVEVEKIGEPERHVSPQSKAEPSAEEHRRAPSKLQKDGDVETHLQVKAAPIAGQQQLKQQNRDISPQTKAVPSVEEHARTSGVLPKHGDVPRPDQEREALVRPLEPMWEKRVNDAMATPSHEEVLTTSCDGVGLTRRTIGKILPQRGTTDDQRGWLDDEAVNGWISEVVAGSLQQTGNVKEETVPRMAAYGSAWLKNYNKSGWKGLERWSKRKGINGEKLLSVEKVFFPVFSGSHWTLLVVSPIARTIEYLDSMEGDPQQYFRIARKFLAFELGSKYRAEDWKELDSKSQKQYNTNDCGVFTCMNALASAKGKSFAEVPAVVGMLAARRMMVAVLLNKGFHGDWKL</sequence>
<dbReference type="InterPro" id="IPR003653">
    <property type="entry name" value="Peptidase_C48_C"/>
</dbReference>
<evidence type="ECO:0000256" key="3">
    <source>
        <dbReference type="ARBA" id="ARBA00022801"/>
    </source>
</evidence>
<accession>A0ABR0E0C3</accession>
<dbReference type="EMBL" id="JAXOVC010000013">
    <property type="protein sequence ID" value="KAK4494855.1"/>
    <property type="molecule type" value="Genomic_DNA"/>
</dbReference>
<evidence type="ECO:0000313" key="8">
    <source>
        <dbReference type="Proteomes" id="UP001305779"/>
    </source>
</evidence>
<feature type="compositionally biased region" description="Polar residues" evidence="5">
    <location>
        <begin position="15"/>
        <end position="31"/>
    </location>
</feature>
<feature type="compositionally biased region" description="Basic and acidic residues" evidence="5">
    <location>
        <begin position="404"/>
        <end position="415"/>
    </location>
</feature>
<feature type="compositionally biased region" description="Polar residues" evidence="5">
    <location>
        <begin position="262"/>
        <end position="272"/>
    </location>
</feature>
<name>A0ABR0E0C3_ZASCE</name>
<feature type="compositionally biased region" description="Basic and acidic residues" evidence="5">
    <location>
        <begin position="252"/>
        <end position="261"/>
    </location>
</feature>
<protein>
    <recommendedName>
        <fullName evidence="6">Ubiquitin-like protease family profile domain-containing protein</fullName>
    </recommendedName>
</protein>
<gene>
    <name evidence="7" type="ORF">PRZ48_014211</name>
</gene>
<comment type="similarity">
    <text evidence="1">Belongs to the peptidase C48 family.</text>
</comment>
<evidence type="ECO:0000259" key="6">
    <source>
        <dbReference type="PROSITE" id="PS50600"/>
    </source>
</evidence>
<organism evidence="7 8">
    <name type="scientific">Zasmidium cellare</name>
    <name type="common">Wine cellar mold</name>
    <name type="synonym">Racodium cellare</name>
    <dbReference type="NCBI Taxonomy" id="395010"/>
    <lineage>
        <taxon>Eukaryota</taxon>
        <taxon>Fungi</taxon>
        <taxon>Dikarya</taxon>
        <taxon>Ascomycota</taxon>
        <taxon>Pezizomycotina</taxon>
        <taxon>Dothideomycetes</taxon>
        <taxon>Dothideomycetidae</taxon>
        <taxon>Mycosphaerellales</taxon>
        <taxon>Mycosphaerellaceae</taxon>
        <taxon>Zasmidium</taxon>
    </lineage>
</organism>
<dbReference type="PANTHER" id="PTHR12606">
    <property type="entry name" value="SENTRIN/SUMO-SPECIFIC PROTEASE"/>
    <property type="match status" value="1"/>
</dbReference>
<evidence type="ECO:0000256" key="2">
    <source>
        <dbReference type="ARBA" id="ARBA00022670"/>
    </source>
</evidence>
<keyword evidence="4" id="KW-0788">Thiol protease</keyword>
<dbReference type="Gene3D" id="3.40.395.10">
    <property type="entry name" value="Adenoviral Proteinase, Chain A"/>
    <property type="match status" value="1"/>
</dbReference>
<keyword evidence="2" id="KW-0645">Protease</keyword>
<keyword evidence="3" id="KW-0378">Hydrolase</keyword>
<feature type="region of interest" description="Disordered" evidence="5">
    <location>
        <begin position="226"/>
        <end position="313"/>
    </location>
</feature>
<feature type="region of interest" description="Disordered" evidence="5">
    <location>
        <begin position="1"/>
        <end position="31"/>
    </location>
</feature>
<evidence type="ECO:0000313" key="7">
    <source>
        <dbReference type="EMBL" id="KAK4494855.1"/>
    </source>
</evidence>
<evidence type="ECO:0000256" key="5">
    <source>
        <dbReference type="SAM" id="MobiDB-lite"/>
    </source>
</evidence>
<evidence type="ECO:0000256" key="1">
    <source>
        <dbReference type="ARBA" id="ARBA00005234"/>
    </source>
</evidence>
<proteinExistence type="inferred from homology"/>
<dbReference type="Pfam" id="PF02902">
    <property type="entry name" value="Peptidase_C48"/>
    <property type="match status" value="1"/>
</dbReference>
<evidence type="ECO:0000256" key="4">
    <source>
        <dbReference type="ARBA" id="ARBA00022807"/>
    </source>
</evidence>